<protein>
    <submittedName>
        <fullName evidence="1">Acyloxyacyl hydrolase</fullName>
    </submittedName>
</protein>
<name>A0A557QX89_9RHOO</name>
<dbReference type="Pfam" id="PF09411">
    <property type="entry name" value="PagL"/>
    <property type="match status" value="1"/>
</dbReference>
<dbReference type="AlphaFoldDB" id="A0A557QX89"/>
<dbReference type="InterPro" id="IPR018550">
    <property type="entry name" value="Lipid-A_deacylase-rel"/>
</dbReference>
<keyword evidence="2" id="KW-1185">Reference proteome</keyword>
<evidence type="ECO:0000313" key="1">
    <source>
        <dbReference type="EMBL" id="TVO57513.1"/>
    </source>
</evidence>
<dbReference type="EMBL" id="VMNK01000006">
    <property type="protein sequence ID" value="TVO57513.1"/>
    <property type="molecule type" value="Genomic_DNA"/>
</dbReference>
<dbReference type="Gene3D" id="2.40.160.20">
    <property type="match status" value="1"/>
</dbReference>
<dbReference type="OrthoDB" id="5297282at2"/>
<dbReference type="Proteomes" id="UP000319502">
    <property type="component" value="Unassembled WGS sequence"/>
</dbReference>
<dbReference type="RefSeq" id="WP_144308986.1">
    <property type="nucleotide sequence ID" value="NZ_VMNK01000006.1"/>
</dbReference>
<dbReference type="GO" id="GO:0016787">
    <property type="term" value="F:hydrolase activity"/>
    <property type="evidence" value="ECO:0007669"/>
    <property type="project" value="UniProtKB-KW"/>
</dbReference>
<accession>A0A557QX89</accession>
<keyword evidence="1" id="KW-0378">Hydrolase</keyword>
<sequence>MKIKWTRVAVAAFIVAIAYGAFLIKEAEAAPGIRVGLGRTVVNSSAPWGEFGYELPNGWEIAAAITGAGDTHNGPQGEVRALSFSRIVRPPWRVFGANNYLRLGVAYVDGSALIGDSNFRLGIGLEWSVMQLEYFHYSSAGIHQPNTGVDGIQIRFTY</sequence>
<organism evidence="1 2">
    <name type="scientific">Denitromonas halophila</name>
    <dbReference type="NCBI Taxonomy" id="1629404"/>
    <lineage>
        <taxon>Bacteria</taxon>
        <taxon>Pseudomonadati</taxon>
        <taxon>Pseudomonadota</taxon>
        <taxon>Betaproteobacteria</taxon>
        <taxon>Rhodocyclales</taxon>
        <taxon>Zoogloeaceae</taxon>
        <taxon>Denitromonas</taxon>
    </lineage>
</organism>
<comment type="caution">
    <text evidence="1">The sequence shown here is derived from an EMBL/GenBank/DDBJ whole genome shotgun (WGS) entry which is preliminary data.</text>
</comment>
<gene>
    <name evidence="1" type="ORF">FHP91_07500</name>
</gene>
<proteinExistence type="predicted"/>
<reference evidence="1 2" key="1">
    <citation type="submission" date="2019-07" db="EMBL/GenBank/DDBJ databases">
        <title>The pathways for chlorine oxyanion respiration interact through the shared metabolite chlorate.</title>
        <authorList>
            <person name="Barnum T.P."/>
            <person name="Cheng Y."/>
            <person name="Hill K.A."/>
            <person name="Lucas L.N."/>
            <person name="Carlson H.K."/>
            <person name="Coates J.D."/>
        </authorList>
    </citation>
    <scope>NUCLEOTIDE SEQUENCE [LARGE SCALE GENOMIC DNA]</scope>
    <source>
        <strain evidence="1 2">SFB-3</strain>
    </source>
</reference>
<evidence type="ECO:0000313" key="2">
    <source>
        <dbReference type="Proteomes" id="UP000319502"/>
    </source>
</evidence>